<dbReference type="Proteomes" id="UP000183760">
    <property type="component" value="Unassembled WGS sequence"/>
</dbReference>
<dbReference type="InterPro" id="IPR043129">
    <property type="entry name" value="ATPase_NBD"/>
</dbReference>
<dbReference type="RefSeq" id="WP_074949408.1">
    <property type="nucleotide sequence ID" value="NZ_BJXR01000006.1"/>
</dbReference>
<name>A0ABY1BXZ3_MYXFU</name>
<dbReference type="Pfam" id="PF00480">
    <property type="entry name" value="ROK"/>
    <property type="match status" value="1"/>
</dbReference>
<dbReference type="PANTHER" id="PTHR18964">
    <property type="entry name" value="ROK (REPRESSOR, ORF, KINASE) FAMILY"/>
    <property type="match status" value="1"/>
</dbReference>
<keyword evidence="3" id="KW-1185">Reference proteome</keyword>
<reference evidence="2 3" key="1">
    <citation type="submission" date="2016-10" db="EMBL/GenBank/DDBJ databases">
        <authorList>
            <person name="Varghese N."/>
            <person name="Submissions S."/>
        </authorList>
    </citation>
    <scope>NUCLEOTIDE SEQUENCE [LARGE SCALE GENOMIC DNA]</scope>
    <source>
        <strain evidence="2 3">DSM 16525</strain>
    </source>
</reference>
<accession>A0ABY1BXZ3</accession>
<comment type="caution">
    <text evidence="2">The sequence shown here is derived from an EMBL/GenBank/DDBJ whole genome shotgun (WGS) entry which is preliminary data.</text>
</comment>
<sequence>MDRVRSKRTVASRRPRVQRRGKVWGGIDLGGTKIEAVVIDGHGKPIGHARHPTPTQGEPAEVVREMYGALEEAVRTAGLRLTRLGGVGVGAPGAVDANAGTLARVSNVGRGWTAPFPLAGSLSELTRGAVVLGNDVQVAVAAEYRLGAGRPYRSVLGVWWGTGVGGGLVLDGVPWRGRGAAGEIGHMVVKPGGARCGCGRRGCMEAYAGRGNLEREARKAEEKGEKTHLFELMRKKQRTRLTSSIWKKALDEEDPLATKLIERAVHMLGVGLASAINLLDVEAVILGGGLGSRLGAEYAGRIHEAMSPHVFMTERQPPVLVAELGELSGAIGAALLVEPDVT</sequence>
<evidence type="ECO:0000313" key="3">
    <source>
        <dbReference type="Proteomes" id="UP000183760"/>
    </source>
</evidence>
<gene>
    <name evidence="2" type="ORF">SAMN05443572_1011034</name>
</gene>
<dbReference type="InterPro" id="IPR000600">
    <property type="entry name" value="ROK"/>
</dbReference>
<comment type="similarity">
    <text evidence="1">Belongs to the ROK (NagC/XylR) family.</text>
</comment>
<proteinExistence type="inferred from homology"/>
<evidence type="ECO:0000313" key="2">
    <source>
        <dbReference type="EMBL" id="SET07645.1"/>
    </source>
</evidence>
<dbReference type="EMBL" id="FOIB01000001">
    <property type="protein sequence ID" value="SET07645.1"/>
    <property type="molecule type" value="Genomic_DNA"/>
</dbReference>
<dbReference type="SUPFAM" id="SSF53067">
    <property type="entry name" value="Actin-like ATPase domain"/>
    <property type="match status" value="1"/>
</dbReference>
<evidence type="ECO:0000256" key="1">
    <source>
        <dbReference type="ARBA" id="ARBA00006479"/>
    </source>
</evidence>
<protein>
    <submittedName>
        <fullName evidence="2">Glucokinase</fullName>
    </submittedName>
</protein>
<dbReference type="PANTHER" id="PTHR18964:SF149">
    <property type="entry name" value="BIFUNCTIONAL UDP-N-ACETYLGLUCOSAMINE 2-EPIMERASE_N-ACETYLMANNOSAMINE KINASE"/>
    <property type="match status" value="1"/>
</dbReference>
<organism evidence="2 3">
    <name type="scientific">Myxococcus fulvus</name>
    <dbReference type="NCBI Taxonomy" id="33"/>
    <lineage>
        <taxon>Bacteria</taxon>
        <taxon>Pseudomonadati</taxon>
        <taxon>Myxococcota</taxon>
        <taxon>Myxococcia</taxon>
        <taxon>Myxococcales</taxon>
        <taxon>Cystobacterineae</taxon>
        <taxon>Myxococcaceae</taxon>
        <taxon>Myxococcus</taxon>
    </lineage>
</organism>
<dbReference type="Gene3D" id="3.30.420.40">
    <property type="match status" value="2"/>
</dbReference>